<dbReference type="GO" id="GO:0003677">
    <property type="term" value="F:DNA binding"/>
    <property type="evidence" value="ECO:0007669"/>
    <property type="project" value="UniProtKB-KW"/>
</dbReference>
<gene>
    <name evidence="6" type="primary">cynR</name>
    <name evidence="6" type="ORF">JMUB3935_2695</name>
</gene>
<dbReference type="EMBL" id="AP019840">
    <property type="protein sequence ID" value="BBM53684.1"/>
    <property type="molecule type" value="Genomic_DNA"/>
</dbReference>
<dbReference type="InterPro" id="IPR005119">
    <property type="entry name" value="LysR_subst-bd"/>
</dbReference>
<evidence type="ECO:0000256" key="1">
    <source>
        <dbReference type="ARBA" id="ARBA00009437"/>
    </source>
</evidence>
<proteinExistence type="inferred from homology"/>
<comment type="similarity">
    <text evidence="1">Belongs to the LysR transcriptional regulatory family.</text>
</comment>
<dbReference type="Gene3D" id="3.40.190.290">
    <property type="match status" value="1"/>
</dbReference>
<keyword evidence="2" id="KW-0805">Transcription regulation</keyword>
<protein>
    <submittedName>
        <fullName evidence="6">HTH-type transcriptional regulator CynR</fullName>
    </submittedName>
</protein>
<dbReference type="InterPro" id="IPR036388">
    <property type="entry name" value="WH-like_DNA-bd_sf"/>
</dbReference>
<dbReference type="PANTHER" id="PTHR30419:SF8">
    <property type="entry name" value="NITROGEN ASSIMILATION TRANSCRIPTIONAL ACTIVATOR-RELATED"/>
    <property type="match status" value="1"/>
</dbReference>
<evidence type="ECO:0000313" key="6">
    <source>
        <dbReference type="EMBL" id="BBM53684.1"/>
    </source>
</evidence>
<dbReference type="Pfam" id="PF03466">
    <property type="entry name" value="LysR_substrate"/>
    <property type="match status" value="1"/>
</dbReference>
<dbReference type="Gene3D" id="1.10.10.10">
    <property type="entry name" value="Winged helix-like DNA-binding domain superfamily/Winged helix DNA-binding domain"/>
    <property type="match status" value="1"/>
</dbReference>
<evidence type="ECO:0000256" key="2">
    <source>
        <dbReference type="ARBA" id="ARBA00023015"/>
    </source>
</evidence>
<dbReference type="PANTHER" id="PTHR30419">
    <property type="entry name" value="HTH-TYPE TRANSCRIPTIONAL REGULATOR YBHD"/>
    <property type="match status" value="1"/>
</dbReference>
<feature type="domain" description="HTH lysR-type" evidence="5">
    <location>
        <begin position="16"/>
        <end position="73"/>
    </location>
</feature>
<name>A0A510KPV5_9FUSO</name>
<dbReference type="SUPFAM" id="SSF53850">
    <property type="entry name" value="Periplasmic binding protein-like II"/>
    <property type="match status" value="1"/>
</dbReference>
<keyword evidence="4" id="KW-0804">Transcription</keyword>
<dbReference type="GO" id="GO:0003700">
    <property type="term" value="F:DNA-binding transcription factor activity"/>
    <property type="evidence" value="ECO:0007669"/>
    <property type="project" value="InterPro"/>
</dbReference>
<dbReference type="AlphaFoldDB" id="A0A510KPV5"/>
<organism evidence="6 7">
    <name type="scientific">Leptotrichia trevisanii</name>
    <dbReference type="NCBI Taxonomy" id="109328"/>
    <lineage>
        <taxon>Bacteria</taxon>
        <taxon>Fusobacteriati</taxon>
        <taxon>Fusobacteriota</taxon>
        <taxon>Fusobacteriia</taxon>
        <taxon>Fusobacteriales</taxon>
        <taxon>Leptotrichiaceae</taxon>
        <taxon>Leptotrichia</taxon>
    </lineage>
</organism>
<evidence type="ECO:0000256" key="3">
    <source>
        <dbReference type="ARBA" id="ARBA00023125"/>
    </source>
</evidence>
<dbReference type="PROSITE" id="PS50931">
    <property type="entry name" value="HTH_LYSR"/>
    <property type="match status" value="1"/>
</dbReference>
<dbReference type="GO" id="GO:0005829">
    <property type="term" value="C:cytosol"/>
    <property type="evidence" value="ECO:0007669"/>
    <property type="project" value="TreeGrafter"/>
</dbReference>
<accession>A0A510KPV5</accession>
<dbReference type="PRINTS" id="PR00039">
    <property type="entry name" value="HTHLYSR"/>
</dbReference>
<dbReference type="InterPro" id="IPR050950">
    <property type="entry name" value="HTH-type_LysR_regulators"/>
</dbReference>
<dbReference type="FunFam" id="1.10.10.10:FF:000001">
    <property type="entry name" value="LysR family transcriptional regulator"/>
    <property type="match status" value="1"/>
</dbReference>
<dbReference type="CDD" id="cd05466">
    <property type="entry name" value="PBP2_LTTR_substrate"/>
    <property type="match status" value="1"/>
</dbReference>
<sequence length="307" mass="34710">MVFYIIIYIFIIQEKMELRVLKYFLVVATERNISNAAKILYVSQPALSKQLKNLEEELGVTLFKRGNRNITLTEDGVYFLTKAKEILALVDTTVANLTQEDIVGGEINIGAGESAQMGHIFKIINDMMIDYPNIKTNVTSGNADEMLLKLDNGTLDFAITFGFVDKSKYEHLSLPWCDKWGLLVRKDNFLAKKDYILSKDLENIPLIISKQTNVDNFLAGWIGKSIENFNVVGTFNLLYNASLMAKQNIGSVLCFDGIINTSESNLKFIPLKPELETEMSIIWKKNQTLSNIAKKFLENLKNSISQV</sequence>
<evidence type="ECO:0000256" key="4">
    <source>
        <dbReference type="ARBA" id="ARBA00023163"/>
    </source>
</evidence>
<dbReference type="Pfam" id="PF00126">
    <property type="entry name" value="HTH_1"/>
    <property type="match status" value="1"/>
</dbReference>
<dbReference type="Proteomes" id="UP000321378">
    <property type="component" value="Chromosome"/>
</dbReference>
<keyword evidence="3" id="KW-0238">DNA-binding</keyword>
<dbReference type="InterPro" id="IPR036390">
    <property type="entry name" value="WH_DNA-bd_sf"/>
</dbReference>
<dbReference type="SUPFAM" id="SSF46785">
    <property type="entry name" value="Winged helix' DNA-binding domain"/>
    <property type="match status" value="1"/>
</dbReference>
<evidence type="ECO:0000313" key="7">
    <source>
        <dbReference type="Proteomes" id="UP000321378"/>
    </source>
</evidence>
<evidence type="ECO:0000259" key="5">
    <source>
        <dbReference type="PROSITE" id="PS50931"/>
    </source>
</evidence>
<dbReference type="InterPro" id="IPR000847">
    <property type="entry name" value="LysR_HTH_N"/>
</dbReference>
<reference evidence="6 7" key="1">
    <citation type="submission" date="2019-07" db="EMBL/GenBank/DDBJ databases">
        <title>Complete Genome Sequence of Leptotrichia trevisanii Strain JMUB3935.</title>
        <authorList>
            <person name="Watanabe S."/>
            <person name="Cui L."/>
        </authorList>
    </citation>
    <scope>NUCLEOTIDE SEQUENCE [LARGE SCALE GENOMIC DNA]</scope>
    <source>
        <strain evidence="6 7">JMUB3935</strain>
    </source>
</reference>